<accession>A0A8C0L840</accession>
<dbReference type="GeneTree" id="ENSGT00390000013693"/>
<feature type="compositionally biased region" description="Basic and acidic residues" evidence="1">
    <location>
        <begin position="390"/>
        <end position="417"/>
    </location>
</feature>
<dbReference type="Proteomes" id="UP000694391">
    <property type="component" value="Unplaced"/>
</dbReference>
<keyword evidence="3" id="KW-1185">Reference proteome</keyword>
<reference evidence="2" key="1">
    <citation type="submission" date="2025-08" db="UniProtKB">
        <authorList>
            <consortium name="Ensembl"/>
        </authorList>
    </citation>
    <scope>IDENTIFICATION</scope>
</reference>
<organism evidence="2 3">
    <name type="scientific">Canis lupus dingo</name>
    <name type="common">dingo</name>
    <dbReference type="NCBI Taxonomy" id="286419"/>
    <lineage>
        <taxon>Eukaryota</taxon>
        <taxon>Metazoa</taxon>
        <taxon>Chordata</taxon>
        <taxon>Craniata</taxon>
        <taxon>Vertebrata</taxon>
        <taxon>Euteleostomi</taxon>
        <taxon>Mammalia</taxon>
        <taxon>Eutheria</taxon>
        <taxon>Laurasiatheria</taxon>
        <taxon>Carnivora</taxon>
        <taxon>Caniformia</taxon>
        <taxon>Canidae</taxon>
        <taxon>Canis</taxon>
    </lineage>
</organism>
<dbReference type="InterPro" id="IPR026173">
    <property type="entry name" value="SPAG17"/>
</dbReference>
<proteinExistence type="predicted"/>
<evidence type="ECO:0000313" key="3">
    <source>
        <dbReference type="Proteomes" id="UP000694391"/>
    </source>
</evidence>
<protein>
    <recommendedName>
        <fullName evidence="4">Sperm associated antigen 17</fullName>
    </recommendedName>
</protein>
<reference evidence="2" key="2">
    <citation type="submission" date="2025-09" db="UniProtKB">
        <authorList>
            <consortium name="Ensembl"/>
        </authorList>
    </citation>
    <scope>IDENTIFICATION</scope>
</reference>
<feature type="region of interest" description="Disordered" evidence="1">
    <location>
        <begin position="387"/>
        <end position="456"/>
    </location>
</feature>
<dbReference type="GO" id="GO:1990716">
    <property type="term" value="C:axonemal central apparatus"/>
    <property type="evidence" value="ECO:0007669"/>
    <property type="project" value="TreeGrafter"/>
</dbReference>
<dbReference type="Ensembl" id="ENSCAFT00020030303.1">
    <property type="protein sequence ID" value="ENSCAFP00020026229.1"/>
    <property type="gene ID" value="ENSCAFG00020020597.1"/>
</dbReference>
<dbReference type="GO" id="GO:1904158">
    <property type="term" value="P:axonemal central apparatus assembly"/>
    <property type="evidence" value="ECO:0007669"/>
    <property type="project" value="TreeGrafter"/>
</dbReference>
<evidence type="ECO:0000313" key="2">
    <source>
        <dbReference type="Ensembl" id="ENSCAFP00020026229.1"/>
    </source>
</evidence>
<dbReference type="PANTHER" id="PTHR21963:SF1">
    <property type="entry name" value="SPERM-ASSOCIATED ANTIGEN 17"/>
    <property type="match status" value="1"/>
</dbReference>
<dbReference type="GO" id="GO:0005576">
    <property type="term" value="C:extracellular region"/>
    <property type="evidence" value="ECO:0007669"/>
    <property type="project" value="GOC"/>
</dbReference>
<evidence type="ECO:0008006" key="4">
    <source>
        <dbReference type="Google" id="ProtNLM"/>
    </source>
</evidence>
<evidence type="ECO:0000256" key="1">
    <source>
        <dbReference type="SAM" id="MobiDB-lite"/>
    </source>
</evidence>
<feature type="compositionally biased region" description="Polar residues" evidence="1">
    <location>
        <begin position="446"/>
        <end position="456"/>
    </location>
</feature>
<name>A0A8C0L840_CANLU</name>
<feature type="compositionally biased region" description="Polar residues" evidence="1">
    <location>
        <begin position="424"/>
        <end position="437"/>
    </location>
</feature>
<dbReference type="AlphaFoldDB" id="A0A8C0L840"/>
<dbReference type="PANTHER" id="PTHR21963">
    <property type="entry name" value="PF6"/>
    <property type="match status" value="1"/>
</dbReference>
<dbReference type="GO" id="GO:0003351">
    <property type="term" value="P:epithelial cilium movement involved in extracellular fluid movement"/>
    <property type="evidence" value="ECO:0007669"/>
    <property type="project" value="TreeGrafter"/>
</dbReference>
<sequence>MAAKAIMDSGEKLTLPLIGKLLKFQLLQIKIKDQQRRENEKKLELGTDIFENIACLMYDTLDWKRQHQHYLESMQLINIPQVVNEKPILEATSITEAPQPVAPTLGKKKAQNEESQAPTSAFVFTTEVDMRYYNDLLNPIPEEFISVPLILHCILEQVVATEEDLVPPRLVQPPPRADGLDHRIAAHIVSILPSLCLTEREKKNLHEIFLSEEENESKAVPKGPLLLDYHDAHAHKKYALKNQKNFDPVQIEQEMQSKLPLWEFLKFPLPPPWNSTKRLATIHELMHFCTNEVLSWNEVERAFKVFTFESLKLSEVNEEGKLIPSEMMYGTDSEMFNIPWDNPARFAKQIRQQYIMKMSTQEAKCQTDTETKDRILFVDHNWSTPMQENEISKEPYDDHQSDSNNRKHPDPNSKEPLDPDNIELSVQKTSLKTQAQAGPSDFISVASRTHGTSWSI</sequence>